<sequence>MPKKYSSSKQEFLKKLGNTLKEIRMSKGLSQFQLAIEAEIPKNQIGRIERGEINTSVYTLKKISVALKTPVDEFLK</sequence>
<dbReference type="PROSITE" id="PS50943">
    <property type="entry name" value="HTH_CROC1"/>
    <property type="match status" value="1"/>
</dbReference>
<comment type="caution">
    <text evidence="3">The sequence shown here is derived from an EMBL/GenBank/DDBJ whole genome shotgun (WGS) entry which is preliminary data.</text>
</comment>
<dbReference type="PANTHER" id="PTHR46797:SF1">
    <property type="entry name" value="METHYLPHOSPHONATE SYNTHASE"/>
    <property type="match status" value="1"/>
</dbReference>
<dbReference type="RefSeq" id="WP_136840818.1">
    <property type="nucleotide sequence ID" value="NZ_SUPL01000001.1"/>
</dbReference>
<keyword evidence="4" id="KW-1185">Reference proteome</keyword>
<dbReference type="Gene3D" id="1.10.260.40">
    <property type="entry name" value="lambda repressor-like DNA-binding domains"/>
    <property type="match status" value="1"/>
</dbReference>
<reference evidence="3 4" key="1">
    <citation type="submission" date="2019-04" db="EMBL/GenBank/DDBJ databases">
        <title>Lacinutrix sp. nov., isolated from marine water.</title>
        <authorList>
            <person name="Kim W."/>
        </authorList>
    </citation>
    <scope>NUCLEOTIDE SEQUENCE [LARGE SCALE GENOMIC DNA]</scope>
    <source>
        <strain evidence="3 4">CAU 1491</strain>
    </source>
</reference>
<dbReference type="GO" id="GO:0003700">
    <property type="term" value="F:DNA-binding transcription factor activity"/>
    <property type="evidence" value="ECO:0007669"/>
    <property type="project" value="TreeGrafter"/>
</dbReference>
<proteinExistence type="predicted"/>
<evidence type="ECO:0000256" key="1">
    <source>
        <dbReference type="ARBA" id="ARBA00023125"/>
    </source>
</evidence>
<dbReference type="SMART" id="SM00530">
    <property type="entry name" value="HTH_XRE"/>
    <property type="match status" value="1"/>
</dbReference>
<dbReference type="PANTHER" id="PTHR46797">
    <property type="entry name" value="HTH-TYPE TRANSCRIPTIONAL REGULATOR"/>
    <property type="match status" value="1"/>
</dbReference>
<accession>A0A4U0F193</accession>
<feature type="domain" description="HTH cro/C1-type" evidence="2">
    <location>
        <begin position="20"/>
        <end position="74"/>
    </location>
</feature>
<dbReference type="InterPro" id="IPR001387">
    <property type="entry name" value="Cro/C1-type_HTH"/>
</dbReference>
<dbReference type="CDD" id="cd00093">
    <property type="entry name" value="HTH_XRE"/>
    <property type="match status" value="1"/>
</dbReference>
<evidence type="ECO:0000259" key="2">
    <source>
        <dbReference type="PROSITE" id="PS50943"/>
    </source>
</evidence>
<dbReference type="AlphaFoldDB" id="A0A4U0F193"/>
<name>A0A4U0F193_9FLAO</name>
<evidence type="ECO:0000313" key="3">
    <source>
        <dbReference type="EMBL" id="TJY38205.1"/>
    </source>
</evidence>
<dbReference type="OrthoDB" id="680346at2"/>
<dbReference type="InterPro" id="IPR010982">
    <property type="entry name" value="Lambda_DNA-bd_dom_sf"/>
</dbReference>
<dbReference type="Proteomes" id="UP000307657">
    <property type="component" value="Unassembled WGS sequence"/>
</dbReference>
<protein>
    <submittedName>
        <fullName evidence="3">Helix-turn-helix transcriptional regulator</fullName>
    </submittedName>
</protein>
<keyword evidence="1" id="KW-0238">DNA-binding</keyword>
<dbReference type="EMBL" id="SUPL01000001">
    <property type="protein sequence ID" value="TJY38205.1"/>
    <property type="molecule type" value="Genomic_DNA"/>
</dbReference>
<dbReference type="GO" id="GO:0003677">
    <property type="term" value="F:DNA binding"/>
    <property type="evidence" value="ECO:0007669"/>
    <property type="project" value="UniProtKB-KW"/>
</dbReference>
<dbReference type="GO" id="GO:0005829">
    <property type="term" value="C:cytosol"/>
    <property type="evidence" value="ECO:0007669"/>
    <property type="project" value="TreeGrafter"/>
</dbReference>
<dbReference type="InterPro" id="IPR050807">
    <property type="entry name" value="TransReg_Diox_bact_type"/>
</dbReference>
<organism evidence="3 4">
    <name type="scientific">Pontimicrobium aquaticum</name>
    <dbReference type="NCBI Taxonomy" id="2565367"/>
    <lineage>
        <taxon>Bacteria</taxon>
        <taxon>Pseudomonadati</taxon>
        <taxon>Bacteroidota</taxon>
        <taxon>Flavobacteriia</taxon>
        <taxon>Flavobacteriales</taxon>
        <taxon>Flavobacteriaceae</taxon>
        <taxon>Pontimicrobium</taxon>
    </lineage>
</organism>
<evidence type="ECO:0000313" key="4">
    <source>
        <dbReference type="Proteomes" id="UP000307657"/>
    </source>
</evidence>
<dbReference type="SUPFAM" id="SSF47413">
    <property type="entry name" value="lambda repressor-like DNA-binding domains"/>
    <property type="match status" value="1"/>
</dbReference>
<gene>
    <name evidence="3" type="ORF">E5167_02825</name>
</gene>
<dbReference type="Pfam" id="PF01381">
    <property type="entry name" value="HTH_3"/>
    <property type="match status" value="1"/>
</dbReference>